<dbReference type="PANTHER" id="PTHR45962">
    <property type="entry name" value="N-FATTY-ACYL-AMINO ACID SYNTHASE/HYDROLASE PM20D1"/>
    <property type="match status" value="1"/>
</dbReference>
<keyword evidence="8" id="KW-1185">Reference proteome</keyword>
<protein>
    <submittedName>
        <fullName evidence="7">M20/M25/M40 family metallo-hydrolase</fullName>
    </submittedName>
</protein>
<evidence type="ECO:0000313" key="7">
    <source>
        <dbReference type="EMBL" id="RJG16455.1"/>
    </source>
</evidence>
<dbReference type="EMBL" id="QYYA01000005">
    <property type="protein sequence ID" value="RJG16455.1"/>
    <property type="molecule type" value="Genomic_DNA"/>
</dbReference>
<evidence type="ECO:0000313" key="8">
    <source>
        <dbReference type="Proteomes" id="UP000283734"/>
    </source>
</evidence>
<dbReference type="Gene3D" id="1.10.150.900">
    <property type="match status" value="1"/>
</dbReference>
<dbReference type="AlphaFoldDB" id="A0A418XUS8"/>
<keyword evidence="4 7" id="KW-0378">Hydrolase</keyword>
<keyword evidence="3" id="KW-0479">Metal-binding</keyword>
<proteinExistence type="inferred from homology"/>
<dbReference type="Proteomes" id="UP000283734">
    <property type="component" value="Unassembled WGS sequence"/>
</dbReference>
<evidence type="ECO:0000259" key="6">
    <source>
        <dbReference type="Pfam" id="PF07687"/>
    </source>
</evidence>
<dbReference type="Gene3D" id="3.40.630.10">
    <property type="entry name" value="Zn peptidases"/>
    <property type="match status" value="1"/>
</dbReference>
<keyword evidence="2" id="KW-0645">Protease</keyword>
<dbReference type="SUPFAM" id="SSF53187">
    <property type="entry name" value="Zn-dependent exopeptidases"/>
    <property type="match status" value="1"/>
</dbReference>
<sequence>MFKRGLLAVLTLLALLLLVLVVRALVLPAPALSSRVLPSLPEQDRDAQVERLAQAIRFPTLADRPEAFDAFHAFLAEAFPFTHETLSLRPFGHSLLYHWDSGHDCAPTLLLAHQDVVPVSAMAEWQHPPFDGVVDERFIWGRGTLDDKVSVMAILEAVEAMLAEGRQPACDVWLAFGHDEETGGAQGAARMAAWLQEQGVRFELVLDEGGMVLPGATLGIQQPVALIGIAEKGYISVTLEAHGEPGHSSRPPAQTAIGDLAVAIARLQANPRPAGLSLPTRYMLETVAPEQAFARRLVFANLWLFEPLVVRQLAGNPETHALIRTTMAPTMLSGGVKDNVLPATASAVINFRLAPGETQESLLNWVERHLPEGVSVSIKEGFFAEPSRISPANSDAFERVASLAQALPGDPLPAPFLMIAGSDARHYQALSENVLRFLPVSLQQQDIARFHGPNERLARNQYPDMVRFYLGLLSSGSAQ</sequence>
<dbReference type="GO" id="GO:0008233">
    <property type="term" value="F:peptidase activity"/>
    <property type="evidence" value="ECO:0007669"/>
    <property type="project" value="UniProtKB-KW"/>
</dbReference>
<evidence type="ECO:0000256" key="4">
    <source>
        <dbReference type="ARBA" id="ARBA00022801"/>
    </source>
</evidence>
<reference evidence="7 8" key="1">
    <citation type="submission" date="2018-09" db="EMBL/GenBank/DDBJ databases">
        <title>Alcanivorax profundi sp. nov., isolated from 1000 m-depth seawater of the Mariana Trench.</title>
        <authorList>
            <person name="Liu J."/>
        </authorList>
    </citation>
    <scope>NUCLEOTIDE SEQUENCE [LARGE SCALE GENOMIC DNA]</scope>
    <source>
        <strain evidence="7 8">MTEO17</strain>
    </source>
</reference>
<dbReference type="OrthoDB" id="3665926at2"/>
<dbReference type="InterPro" id="IPR011650">
    <property type="entry name" value="Peptidase_M20_dimer"/>
</dbReference>
<dbReference type="SUPFAM" id="SSF55031">
    <property type="entry name" value="Bacterial exopeptidase dimerisation domain"/>
    <property type="match status" value="1"/>
</dbReference>
<accession>A0A418XUS8</accession>
<dbReference type="RefSeq" id="WP_119918469.1">
    <property type="nucleotide sequence ID" value="NZ_QYYA01000005.1"/>
</dbReference>
<evidence type="ECO:0000256" key="5">
    <source>
        <dbReference type="ARBA" id="ARBA00022833"/>
    </source>
</evidence>
<organism evidence="7 8">
    <name type="scientific">Alcanivorax profundi</name>
    <dbReference type="NCBI Taxonomy" id="2338368"/>
    <lineage>
        <taxon>Bacteria</taxon>
        <taxon>Pseudomonadati</taxon>
        <taxon>Pseudomonadota</taxon>
        <taxon>Gammaproteobacteria</taxon>
        <taxon>Oceanospirillales</taxon>
        <taxon>Alcanivoracaceae</taxon>
        <taxon>Alcanivorax</taxon>
    </lineage>
</organism>
<comment type="caution">
    <text evidence="7">The sequence shown here is derived from an EMBL/GenBank/DDBJ whole genome shotgun (WGS) entry which is preliminary data.</text>
</comment>
<gene>
    <name evidence="7" type="ORF">D4A39_14470</name>
</gene>
<keyword evidence="5" id="KW-0862">Zinc</keyword>
<evidence type="ECO:0000256" key="2">
    <source>
        <dbReference type="ARBA" id="ARBA00022670"/>
    </source>
</evidence>
<comment type="similarity">
    <text evidence="1">Belongs to the peptidase M20A family.</text>
</comment>
<name>A0A418XUS8_9GAMM</name>
<dbReference type="GO" id="GO:0046872">
    <property type="term" value="F:metal ion binding"/>
    <property type="evidence" value="ECO:0007669"/>
    <property type="project" value="UniProtKB-KW"/>
</dbReference>
<dbReference type="InterPro" id="IPR036264">
    <property type="entry name" value="Bact_exopeptidase_dim_dom"/>
</dbReference>
<feature type="domain" description="Peptidase M20 dimerisation" evidence="6">
    <location>
        <begin position="229"/>
        <end position="371"/>
    </location>
</feature>
<dbReference type="GO" id="GO:0006508">
    <property type="term" value="P:proteolysis"/>
    <property type="evidence" value="ECO:0007669"/>
    <property type="project" value="UniProtKB-KW"/>
</dbReference>
<dbReference type="PANTHER" id="PTHR45962:SF1">
    <property type="entry name" value="N-FATTY-ACYL-AMINO ACID SYNTHASE_HYDROLASE PM20D1"/>
    <property type="match status" value="1"/>
</dbReference>
<evidence type="ECO:0000256" key="3">
    <source>
        <dbReference type="ARBA" id="ARBA00022723"/>
    </source>
</evidence>
<dbReference type="Pfam" id="PF07687">
    <property type="entry name" value="M20_dimer"/>
    <property type="match status" value="1"/>
</dbReference>
<dbReference type="InterPro" id="IPR002933">
    <property type="entry name" value="Peptidase_M20"/>
</dbReference>
<dbReference type="InterPro" id="IPR047177">
    <property type="entry name" value="Pept_M20A"/>
</dbReference>
<evidence type="ECO:0000256" key="1">
    <source>
        <dbReference type="ARBA" id="ARBA00006247"/>
    </source>
</evidence>
<dbReference type="Pfam" id="PF01546">
    <property type="entry name" value="Peptidase_M20"/>
    <property type="match status" value="1"/>
</dbReference>
<dbReference type="Gene3D" id="3.30.70.360">
    <property type="match status" value="1"/>
</dbReference>